<dbReference type="InterPro" id="IPR036188">
    <property type="entry name" value="FAD/NAD-bd_sf"/>
</dbReference>
<keyword evidence="5" id="KW-1185">Reference proteome</keyword>
<sequence length="104" mass="11068">MNFDVVIIGGGLAGLTCGIALQEQGKRCAIINNGQAAIDFSSGSMDLLSRLPSGQKVENVYQSLDELKLQAPEHPYSILGKSAAVRIISAKFNSTFRRINGAKS</sequence>
<dbReference type="Pfam" id="PF00890">
    <property type="entry name" value="FAD_binding_2"/>
    <property type="match status" value="1"/>
</dbReference>
<comment type="caution">
    <text evidence="4">The sequence shown here is derived from an EMBL/GenBank/DDBJ whole genome shotgun (WGS) entry which is preliminary data.</text>
</comment>
<dbReference type="EMBL" id="AEVG01000112">
    <property type="protein sequence ID" value="EFX91299.1"/>
    <property type="molecule type" value="Genomic_DNA"/>
</dbReference>
<keyword evidence="2 4" id="KW-0560">Oxidoreductase</keyword>
<evidence type="ECO:0000313" key="4">
    <source>
        <dbReference type="EMBL" id="EFX91299.1"/>
    </source>
</evidence>
<evidence type="ECO:0000256" key="2">
    <source>
        <dbReference type="ARBA" id="ARBA00023002"/>
    </source>
</evidence>
<dbReference type="EC" id="1.1.5.3" evidence="4"/>
<dbReference type="Gene3D" id="3.50.50.60">
    <property type="entry name" value="FAD/NAD(P)-binding domain"/>
    <property type="match status" value="1"/>
</dbReference>
<reference evidence="4 5" key="1">
    <citation type="submission" date="2011-01" db="EMBL/GenBank/DDBJ databases">
        <authorList>
            <person name="Muzny D."/>
            <person name="Qin X."/>
            <person name="Deng J."/>
            <person name="Jiang H."/>
            <person name="Liu Y."/>
            <person name="Qu J."/>
            <person name="Song X.-Z."/>
            <person name="Zhang L."/>
            <person name="Thornton R."/>
            <person name="Coyle M."/>
            <person name="Francisco L."/>
            <person name="Jackson L."/>
            <person name="Javaid M."/>
            <person name="Korchina V."/>
            <person name="Kovar C."/>
            <person name="Mata R."/>
            <person name="Mathew T."/>
            <person name="Ngo R."/>
            <person name="Nguyen L."/>
            <person name="Nguyen N."/>
            <person name="Okwuonu G."/>
            <person name="Ongeri F."/>
            <person name="Pham C."/>
            <person name="Simmons D."/>
            <person name="Wilczek-Boney K."/>
            <person name="Hale W."/>
            <person name="Jakkamsetti A."/>
            <person name="Pham P."/>
            <person name="Ruth R."/>
            <person name="San Lucas F."/>
            <person name="Warren J."/>
            <person name="Zhang J."/>
            <person name="Zhao Z."/>
            <person name="Zhou C."/>
            <person name="Zhu D."/>
            <person name="Lee S."/>
            <person name="Bess C."/>
            <person name="Blankenburg K."/>
            <person name="Forbes L."/>
            <person name="Fu Q."/>
            <person name="Gubbala S."/>
            <person name="Hirani K."/>
            <person name="Jayaseelan J.C."/>
            <person name="Lara F."/>
            <person name="Munidasa M."/>
            <person name="Palculict T."/>
            <person name="Patil S."/>
            <person name="Pu L.-L."/>
            <person name="Saada N."/>
            <person name="Tang L."/>
            <person name="Weissenberger G."/>
            <person name="Zhu Y."/>
            <person name="Hemphill L."/>
            <person name="Shang Y."/>
            <person name="Youmans B."/>
            <person name="Ayvaz T."/>
            <person name="Ross M."/>
            <person name="Santibanez J."/>
            <person name="Aqrawi P."/>
            <person name="Gross S."/>
            <person name="Joshi V."/>
            <person name="Fowler G."/>
            <person name="Nazareth L."/>
            <person name="Reid J."/>
            <person name="Worley K."/>
            <person name="Petrosino J."/>
            <person name="Highlander S."/>
            <person name="Gibbs R."/>
        </authorList>
    </citation>
    <scope>NUCLEOTIDE SEQUENCE [LARGE SCALE GENOMIC DNA]</scope>
    <source>
        <strain evidence="4 5">ATCC 25976</strain>
    </source>
</reference>
<evidence type="ECO:0000259" key="3">
    <source>
        <dbReference type="Pfam" id="PF00890"/>
    </source>
</evidence>
<accession>E8KIF3</accession>
<gene>
    <name evidence="4" type="ORF">HMPREF0027_1620</name>
</gene>
<evidence type="ECO:0000256" key="1">
    <source>
        <dbReference type="ARBA" id="ARBA00022630"/>
    </source>
</evidence>
<keyword evidence="1" id="KW-0285">Flavoprotein</keyword>
<feature type="domain" description="FAD-dependent oxidoreductase 2 FAD-binding" evidence="3">
    <location>
        <begin position="4"/>
        <end position="86"/>
    </location>
</feature>
<dbReference type="HOGENOM" id="CLU_2244201_0_0_6"/>
<protein>
    <submittedName>
        <fullName evidence="4">Anaerobic glycerol-3-phosphate dehydrogenase subunit B</fullName>
        <ecNumber evidence="4">1.1.5.3</ecNumber>
    </submittedName>
</protein>
<dbReference type="SUPFAM" id="SSF51905">
    <property type="entry name" value="FAD/NAD(P)-binding domain"/>
    <property type="match status" value="1"/>
</dbReference>
<proteinExistence type="predicted"/>
<evidence type="ECO:0000313" key="5">
    <source>
        <dbReference type="Proteomes" id="UP000005467"/>
    </source>
</evidence>
<organism evidence="4 5">
    <name type="scientific">Actinobacillus ureae ATCC 25976</name>
    <dbReference type="NCBI Taxonomy" id="887324"/>
    <lineage>
        <taxon>Bacteria</taxon>
        <taxon>Pseudomonadati</taxon>
        <taxon>Pseudomonadota</taxon>
        <taxon>Gammaproteobacteria</taxon>
        <taxon>Pasteurellales</taxon>
        <taxon>Pasteurellaceae</taxon>
        <taxon>Actinobacillus</taxon>
    </lineage>
</organism>
<name>E8KIF3_9PAST</name>
<dbReference type="AlphaFoldDB" id="E8KIF3"/>
<dbReference type="InterPro" id="IPR003953">
    <property type="entry name" value="FAD-dep_OxRdtase_2_FAD-bd"/>
</dbReference>
<dbReference type="Proteomes" id="UP000005467">
    <property type="component" value="Unassembled WGS sequence"/>
</dbReference>
<dbReference type="GO" id="GO:0004368">
    <property type="term" value="F:glycerol-3-phosphate dehydrogenase (quinone) activity"/>
    <property type="evidence" value="ECO:0007669"/>
    <property type="project" value="UniProtKB-EC"/>
</dbReference>